<proteinExistence type="predicted"/>
<evidence type="ECO:0000313" key="2">
    <source>
        <dbReference type="Proteomes" id="UP001153069"/>
    </source>
</evidence>
<evidence type="ECO:0000313" key="1">
    <source>
        <dbReference type="EMBL" id="CAB9512175.1"/>
    </source>
</evidence>
<name>A0A9N8E1E9_9STRA</name>
<dbReference type="AlphaFoldDB" id="A0A9N8E1E9"/>
<gene>
    <name evidence="1" type="ORF">SEMRO_522_G159620.1</name>
</gene>
<accession>A0A9N8E1E9</accession>
<reference evidence="1" key="1">
    <citation type="submission" date="2020-06" db="EMBL/GenBank/DDBJ databases">
        <authorList>
            <consortium name="Plant Systems Biology data submission"/>
        </authorList>
    </citation>
    <scope>NUCLEOTIDE SEQUENCE</scope>
    <source>
        <strain evidence="1">D6</strain>
    </source>
</reference>
<dbReference type="SUPFAM" id="SSF52047">
    <property type="entry name" value="RNI-like"/>
    <property type="match status" value="1"/>
</dbReference>
<comment type="caution">
    <text evidence="1">The sequence shown here is derived from an EMBL/GenBank/DDBJ whole genome shotgun (WGS) entry which is preliminary data.</text>
</comment>
<keyword evidence="2" id="KW-1185">Reference proteome</keyword>
<organism evidence="1 2">
    <name type="scientific">Seminavis robusta</name>
    <dbReference type="NCBI Taxonomy" id="568900"/>
    <lineage>
        <taxon>Eukaryota</taxon>
        <taxon>Sar</taxon>
        <taxon>Stramenopiles</taxon>
        <taxon>Ochrophyta</taxon>
        <taxon>Bacillariophyta</taxon>
        <taxon>Bacillariophyceae</taxon>
        <taxon>Bacillariophycidae</taxon>
        <taxon>Naviculales</taxon>
        <taxon>Naviculaceae</taxon>
        <taxon>Seminavis</taxon>
    </lineage>
</organism>
<dbReference type="Gene3D" id="3.80.10.10">
    <property type="entry name" value="Ribonuclease Inhibitor"/>
    <property type="match status" value="1"/>
</dbReference>
<dbReference type="InterPro" id="IPR032675">
    <property type="entry name" value="LRR_dom_sf"/>
</dbReference>
<dbReference type="EMBL" id="CAICTM010000521">
    <property type="protein sequence ID" value="CAB9512175.1"/>
    <property type="molecule type" value="Genomic_DNA"/>
</dbReference>
<dbReference type="Proteomes" id="UP001153069">
    <property type="component" value="Unassembled WGS sequence"/>
</dbReference>
<protein>
    <submittedName>
        <fullName evidence="1">Uncharacterized protein</fullName>
    </submittedName>
</protein>
<sequence length="455" mass="50136">MTISNNHVNSVLSIGFAYEGNGISPYVSFLGLSNSILRCVGHPATGLAPSSPTNSRASHSQNVSVSKTTIVTQKITQCIVEHPLFQWISNFAQHICDHPQESVAIAGVTILAVCCGTGIASWIGQPSKTVQRIGLTVDTGCTKQLRDAKRALSRHSHCLQEVSIEVDASARPTLPTDIVLQLSQLPKLVILHLQGPEKKAVFIDAACLAMVLDGASGLQSLHLLHCLTQLHNDNEGVLVGAFRRHVVLQKLILDDFQVIGKPVLIGVGNRVEHSWFTAIFRHQEDQPANNTLQELQVRSGWSRGSTCDLIVMLGESSSLKRLTLRLWSNTPSARSMNKLPEDNAWYVVPLVSALGTLEELVIESAPLDLATVQALSDAMERNHHLKRFDFASNYLSDRRLSQLGRNIETCLDLNRQGRAQLVTRADWIHRVLANHGDHIDVAFFVLQRNVHLFFP</sequence>